<reference evidence="5" key="1">
    <citation type="submission" date="2025-08" db="UniProtKB">
        <authorList>
            <consortium name="RefSeq"/>
        </authorList>
    </citation>
    <scope>IDENTIFICATION</scope>
    <source>
        <tissue evidence="5">Gonad</tissue>
    </source>
</reference>
<dbReference type="PANTHER" id="PTHR46708">
    <property type="entry name" value="TENASCIN"/>
    <property type="match status" value="1"/>
</dbReference>
<dbReference type="AlphaFoldDB" id="A0A6P4Z769"/>
<dbReference type="PROSITE" id="PS50853">
    <property type="entry name" value="FN3"/>
    <property type="match status" value="2"/>
</dbReference>
<evidence type="ECO:0000256" key="2">
    <source>
        <dbReference type="SAM" id="MobiDB-lite"/>
    </source>
</evidence>
<name>A0A6P4Z769_BRABE</name>
<dbReference type="RefSeq" id="XP_019625476.1">
    <property type="nucleotide sequence ID" value="XM_019769917.1"/>
</dbReference>
<protein>
    <submittedName>
        <fullName evidence="5">Receptor-type tyrosine-protein phosphatase beta-like</fullName>
    </submittedName>
</protein>
<dbReference type="InterPro" id="IPR036116">
    <property type="entry name" value="FN3_sf"/>
</dbReference>
<gene>
    <name evidence="5" type="primary">LOC109470830</name>
</gene>
<organism evidence="4 5">
    <name type="scientific">Branchiostoma belcheri</name>
    <name type="common">Amphioxus</name>
    <dbReference type="NCBI Taxonomy" id="7741"/>
    <lineage>
        <taxon>Eukaryota</taxon>
        <taxon>Metazoa</taxon>
        <taxon>Chordata</taxon>
        <taxon>Cephalochordata</taxon>
        <taxon>Leptocardii</taxon>
        <taxon>Amphioxiformes</taxon>
        <taxon>Branchiostomatidae</taxon>
        <taxon>Branchiostoma</taxon>
    </lineage>
</organism>
<dbReference type="CDD" id="cd00063">
    <property type="entry name" value="FN3"/>
    <property type="match status" value="2"/>
</dbReference>
<feature type="domain" description="Fibronectin type-III" evidence="3">
    <location>
        <begin position="300"/>
        <end position="389"/>
    </location>
</feature>
<sequence>MTIVTLREDVKSKERVVEEQTIVAQPKNVQVEQAGDGALSLTWEDAEGDKDGKDVKEKSIAVSWTIAPGEVDKYILHISDKYRTWEHPSEVDHYGISISHSGREIRRYVMSPSSREYLFENLTPGRLYTLSSPDQRSVQINDLLTGGRLYELVVVAVSGDRRSLPTRTNHRTKVHRPEGLHVADVKLQQITITWEHAPGDKDAYTAAVFDTTRQDRTPKSKSDVSATALVLEHRFSALVPGREYEILVTTISGGDTSEPDKRIVRTKPLRPVNVRTSAVDSGIKVDWSEPSGDKDEYLLEISPSEDNEVEETSIRITWRKPDCHMDMDCYHVSIHPAVGVENAIGVVEREKPLEYTFKNLTSGRKYTLSVATASGGDRSDPVTTKKRTT</sequence>
<feature type="region of interest" description="Disordered" evidence="2">
    <location>
        <begin position="370"/>
        <end position="389"/>
    </location>
</feature>
<evidence type="ECO:0000313" key="4">
    <source>
        <dbReference type="Proteomes" id="UP000515135"/>
    </source>
</evidence>
<dbReference type="InterPro" id="IPR050991">
    <property type="entry name" value="ECM_Regulatory_Proteins"/>
</dbReference>
<dbReference type="Proteomes" id="UP000515135">
    <property type="component" value="Unplaced"/>
</dbReference>
<feature type="non-terminal residue" evidence="5">
    <location>
        <position position="389"/>
    </location>
</feature>
<dbReference type="InterPro" id="IPR003961">
    <property type="entry name" value="FN3_dom"/>
</dbReference>
<dbReference type="SUPFAM" id="SSF49265">
    <property type="entry name" value="Fibronectin type III"/>
    <property type="match status" value="3"/>
</dbReference>
<dbReference type="Pfam" id="PF00041">
    <property type="entry name" value="fn3"/>
    <property type="match status" value="2"/>
</dbReference>
<dbReference type="SMART" id="SM00060">
    <property type="entry name" value="FN3"/>
    <property type="match status" value="3"/>
</dbReference>
<feature type="domain" description="Fibronectin type-III" evidence="3">
    <location>
        <begin position="176"/>
        <end position="269"/>
    </location>
</feature>
<dbReference type="OrthoDB" id="10057517at2759"/>
<dbReference type="KEGG" id="bbel:109470830"/>
<evidence type="ECO:0000256" key="1">
    <source>
        <dbReference type="ARBA" id="ARBA00022737"/>
    </source>
</evidence>
<keyword evidence="4" id="KW-1185">Reference proteome</keyword>
<evidence type="ECO:0000259" key="3">
    <source>
        <dbReference type="PROSITE" id="PS50853"/>
    </source>
</evidence>
<keyword evidence="1" id="KW-0677">Repeat</keyword>
<proteinExistence type="predicted"/>
<dbReference type="GeneID" id="109470830"/>
<dbReference type="InterPro" id="IPR013783">
    <property type="entry name" value="Ig-like_fold"/>
</dbReference>
<evidence type="ECO:0000313" key="5">
    <source>
        <dbReference type="RefSeq" id="XP_019625476.1"/>
    </source>
</evidence>
<accession>A0A6P4Z769</accession>
<dbReference type="Gene3D" id="2.60.40.10">
    <property type="entry name" value="Immunoglobulins"/>
    <property type="match status" value="3"/>
</dbReference>
<dbReference type="PANTHER" id="PTHR46708:SF2">
    <property type="entry name" value="FIBRONECTIN TYPE-III DOMAIN-CONTAINING PROTEIN"/>
    <property type="match status" value="1"/>
</dbReference>